<evidence type="ECO:0000256" key="5">
    <source>
        <dbReference type="ARBA" id="ARBA00023145"/>
    </source>
</evidence>
<proteinExistence type="inferred from homology"/>
<evidence type="ECO:0000259" key="9">
    <source>
        <dbReference type="PROSITE" id="PS50208"/>
    </source>
</evidence>
<evidence type="ECO:0000256" key="4">
    <source>
        <dbReference type="ARBA" id="ARBA00022807"/>
    </source>
</evidence>
<name>A0A3B3SEC4_9TELE</name>
<evidence type="ECO:0000256" key="2">
    <source>
        <dbReference type="ARBA" id="ARBA00022670"/>
    </source>
</evidence>
<dbReference type="InterPro" id="IPR011029">
    <property type="entry name" value="DEATH-like_dom_sf"/>
</dbReference>
<dbReference type="SMART" id="SM00115">
    <property type="entry name" value="CASc"/>
    <property type="match status" value="1"/>
</dbReference>
<evidence type="ECO:0000259" key="8">
    <source>
        <dbReference type="PROSITE" id="PS50207"/>
    </source>
</evidence>
<dbReference type="InterPro" id="IPR033139">
    <property type="entry name" value="Caspase_cys_AS"/>
</dbReference>
<sequence length="386" mass="44387">MADKELRRVRGTFVEGVTKPVIQQLVDDLQGSKILNDGEVESVHEEYSTRADKARCLIDMVVKKGQRSSETFIGLLKDRDTNLYDKLGLGSQAETKLTPPPPPPDQPPRVLIDEERELSHVLLPSKEAFKREIMEKAAKSIYPPMEKAGRKRLALLINNIEFDRADMLRRGAERDGERMEVLLRGLDYDVVHLKNKSAEDMNKEVKAFAQREEHRLSDSTFVVFMSHGKRDGIFGIHHKSKEDSDVFNIDNIYNHLNTKSCKGLRDKPKIILIQACRGDEDGSTWVCDNVPEVPEAMEDDSIKEDHKEKDFISLLSCTPDTKSLRHVTEGTIFIQRLVEIFNTYAFEDHIEELFRKVMSRFENFPRQMPSKDRATLTKHFYLFPGL</sequence>
<dbReference type="GO" id="GO:0072559">
    <property type="term" value="C:NLRP3 inflammasome complex"/>
    <property type="evidence" value="ECO:0007669"/>
    <property type="project" value="TreeGrafter"/>
</dbReference>
<dbReference type="InterPro" id="IPR015917">
    <property type="entry name" value="Pept_C14A"/>
</dbReference>
<keyword evidence="5" id="KW-0865">Zymogen</keyword>
<dbReference type="SUPFAM" id="SSF47986">
    <property type="entry name" value="DEATH domain"/>
    <property type="match status" value="1"/>
</dbReference>
<evidence type="ECO:0000259" key="10">
    <source>
        <dbReference type="PROSITE" id="PS50209"/>
    </source>
</evidence>
<feature type="domain" description="CARD" evidence="10">
    <location>
        <begin position="1"/>
        <end position="91"/>
    </location>
</feature>
<feature type="active site" evidence="6">
    <location>
        <position position="227"/>
    </location>
</feature>
<dbReference type="SMART" id="SM00114">
    <property type="entry name" value="CARD"/>
    <property type="match status" value="1"/>
</dbReference>
<dbReference type="Ensembl" id="ENSPKIT00000009570.1">
    <property type="protein sequence ID" value="ENSPKIP00000028783.1"/>
    <property type="gene ID" value="ENSPKIG00000010208.1"/>
</dbReference>
<dbReference type="OrthoDB" id="6097640at2759"/>
<dbReference type="PROSITE" id="PS50207">
    <property type="entry name" value="CASPASE_P10"/>
    <property type="match status" value="1"/>
</dbReference>
<keyword evidence="4" id="KW-0788">Thiol protease</keyword>
<dbReference type="GO" id="GO:0004197">
    <property type="term" value="F:cysteine-type endopeptidase activity"/>
    <property type="evidence" value="ECO:0007669"/>
    <property type="project" value="InterPro"/>
</dbReference>
<dbReference type="CDD" id="cd00032">
    <property type="entry name" value="CASc"/>
    <property type="match status" value="1"/>
</dbReference>
<dbReference type="FunFam" id="3.40.50.1460:FF:000007">
    <property type="entry name" value="Caspase-1"/>
    <property type="match status" value="1"/>
</dbReference>
<dbReference type="Gene3D" id="1.10.533.10">
    <property type="entry name" value="Death Domain, Fas"/>
    <property type="match status" value="1"/>
</dbReference>
<dbReference type="Gene3D" id="3.40.50.1460">
    <property type="match status" value="1"/>
</dbReference>
<evidence type="ECO:0000256" key="7">
    <source>
        <dbReference type="RuleBase" id="RU003971"/>
    </source>
</evidence>
<feature type="domain" description="Caspase family p20" evidence="9">
    <location>
        <begin position="150"/>
        <end position="280"/>
    </location>
</feature>
<dbReference type="PANTHER" id="PTHR47901:SF3">
    <property type="entry name" value="CASPASE-1"/>
    <property type="match status" value="1"/>
</dbReference>
<dbReference type="Proteomes" id="UP000261540">
    <property type="component" value="Unplaced"/>
</dbReference>
<dbReference type="GO" id="GO:0072557">
    <property type="term" value="C:IPAF inflammasome complex"/>
    <property type="evidence" value="ECO:0007669"/>
    <property type="project" value="TreeGrafter"/>
</dbReference>
<evidence type="ECO:0000256" key="1">
    <source>
        <dbReference type="ARBA" id="ARBA00010134"/>
    </source>
</evidence>
<evidence type="ECO:0000256" key="6">
    <source>
        <dbReference type="PIRSR" id="PIRSR038001-1"/>
    </source>
</evidence>
<dbReference type="PROSITE" id="PS01122">
    <property type="entry name" value="CASPASE_CYS"/>
    <property type="match status" value="1"/>
</dbReference>
<dbReference type="InterPro" id="IPR002398">
    <property type="entry name" value="Pept_C14"/>
</dbReference>
<reference evidence="11" key="1">
    <citation type="submission" date="2025-08" db="UniProtKB">
        <authorList>
            <consortium name="Ensembl"/>
        </authorList>
    </citation>
    <scope>IDENTIFICATION</scope>
</reference>
<dbReference type="PROSITE" id="PS50209">
    <property type="entry name" value="CARD"/>
    <property type="match status" value="1"/>
</dbReference>
<reference evidence="11" key="2">
    <citation type="submission" date="2025-09" db="UniProtKB">
        <authorList>
            <consortium name="Ensembl"/>
        </authorList>
    </citation>
    <scope>IDENTIFICATION</scope>
</reference>
<keyword evidence="3" id="KW-0378">Hydrolase</keyword>
<dbReference type="PIRSF" id="PIRSF038001">
    <property type="entry name" value="Caspase_ICE"/>
    <property type="match status" value="1"/>
</dbReference>
<dbReference type="InterPro" id="IPR016129">
    <property type="entry name" value="Caspase_his_AS"/>
</dbReference>
<evidence type="ECO:0000256" key="3">
    <source>
        <dbReference type="ARBA" id="ARBA00022801"/>
    </source>
</evidence>
<dbReference type="STRING" id="1676925.ENSPKIP00000028783"/>
<dbReference type="Pfam" id="PF00656">
    <property type="entry name" value="Peptidase_C14"/>
    <property type="match status" value="1"/>
</dbReference>
<dbReference type="KEGG" id="pki:111841516"/>
<dbReference type="PRINTS" id="PR00376">
    <property type="entry name" value="IL1BCENZYME"/>
</dbReference>
<dbReference type="InterPro" id="IPR002138">
    <property type="entry name" value="Pept_C14_p10"/>
</dbReference>
<dbReference type="SUPFAM" id="SSF52129">
    <property type="entry name" value="Caspase-like"/>
    <property type="match status" value="1"/>
</dbReference>
<accession>A0A3B3SEC4</accession>
<evidence type="ECO:0000313" key="11">
    <source>
        <dbReference type="Ensembl" id="ENSPKIP00000028783.1"/>
    </source>
</evidence>
<protein>
    <submittedName>
        <fullName evidence="11">Caspase a</fullName>
    </submittedName>
</protein>
<dbReference type="InterPro" id="IPR011600">
    <property type="entry name" value="Pept_C14_caspase"/>
</dbReference>
<keyword evidence="12" id="KW-1185">Reference proteome</keyword>
<dbReference type="InterPro" id="IPR029030">
    <property type="entry name" value="Caspase-like_dom_sf"/>
</dbReference>
<dbReference type="GeneTree" id="ENSGT00940000162428"/>
<comment type="similarity">
    <text evidence="1 7">Belongs to the peptidase C14A family.</text>
</comment>
<keyword evidence="2" id="KW-0645">Protease</keyword>
<dbReference type="PROSITE" id="PS01121">
    <property type="entry name" value="CASPASE_HIS"/>
    <property type="match status" value="1"/>
</dbReference>
<dbReference type="Pfam" id="PF00619">
    <property type="entry name" value="CARD"/>
    <property type="match status" value="1"/>
</dbReference>
<dbReference type="PROSITE" id="PS50208">
    <property type="entry name" value="CASPASE_P20"/>
    <property type="match status" value="1"/>
</dbReference>
<dbReference type="GeneID" id="111841516"/>
<dbReference type="RefSeq" id="XP_023663086.1">
    <property type="nucleotide sequence ID" value="XM_023807318.2"/>
</dbReference>
<dbReference type="GO" id="GO:0050727">
    <property type="term" value="P:regulation of inflammatory response"/>
    <property type="evidence" value="ECO:0007669"/>
    <property type="project" value="TreeGrafter"/>
</dbReference>
<dbReference type="InterPro" id="IPR001315">
    <property type="entry name" value="CARD"/>
</dbReference>
<dbReference type="GO" id="GO:0097169">
    <property type="term" value="C:AIM2 inflammasome complex"/>
    <property type="evidence" value="ECO:0007669"/>
    <property type="project" value="TreeGrafter"/>
</dbReference>
<dbReference type="GO" id="GO:0006508">
    <property type="term" value="P:proteolysis"/>
    <property type="evidence" value="ECO:0007669"/>
    <property type="project" value="UniProtKB-KW"/>
</dbReference>
<dbReference type="AlphaFoldDB" id="A0A3B3SEC4"/>
<feature type="domain" description="Caspase family p10" evidence="8">
    <location>
        <begin position="301"/>
        <end position="384"/>
    </location>
</feature>
<dbReference type="InterPro" id="IPR001309">
    <property type="entry name" value="Pept_C14_p20"/>
</dbReference>
<dbReference type="PANTHER" id="PTHR47901">
    <property type="entry name" value="CASPASE RECRUITMENT DOMAIN-CONTAINING PROTEIN 18"/>
    <property type="match status" value="1"/>
</dbReference>
<organism evidence="11 12">
    <name type="scientific">Paramormyrops kingsleyae</name>
    <dbReference type="NCBI Taxonomy" id="1676925"/>
    <lineage>
        <taxon>Eukaryota</taxon>
        <taxon>Metazoa</taxon>
        <taxon>Chordata</taxon>
        <taxon>Craniata</taxon>
        <taxon>Vertebrata</taxon>
        <taxon>Euteleostomi</taxon>
        <taxon>Actinopterygii</taxon>
        <taxon>Neopterygii</taxon>
        <taxon>Teleostei</taxon>
        <taxon>Osteoglossocephala</taxon>
        <taxon>Osteoglossomorpha</taxon>
        <taxon>Osteoglossiformes</taxon>
        <taxon>Mormyridae</taxon>
        <taxon>Paramormyrops</taxon>
    </lineage>
</organism>
<evidence type="ECO:0000313" key="12">
    <source>
        <dbReference type="Proteomes" id="UP000261540"/>
    </source>
</evidence>
<feature type="active site" evidence="6">
    <location>
        <position position="276"/>
    </location>
</feature>
<dbReference type="GO" id="GO:0042981">
    <property type="term" value="P:regulation of apoptotic process"/>
    <property type="evidence" value="ECO:0007669"/>
    <property type="project" value="InterPro"/>
</dbReference>